<dbReference type="SUPFAM" id="SSF55060">
    <property type="entry name" value="GHMP Kinase, C-terminal domain"/>
    <property type="match status" value="1"/>
</dbReference>
<evidence type="ECO:0000256" key="3">
    <source>
        <dbReference type="ARBA" id="ARBA00012103"/>
    </source>
</evidence>
<evidence type="ECO:0000259" key="14">
    <source>
        <dbReference type="Pfam" id="PF08544"/>
    </source>
</evidence>
<dbReference type="PRINTS" id="PR00959">
    <property type="entry name" value="MEVGALKINASE"/>
</dbReference>
<comment type="pathway">
    <text evidence="12">Isoprenoid biosynthesis; isopentenyl diphosphate biosynthesis via mevalonate pathway; isopentenyl diphosphate from (R)-mevalonate: step 1/3.</text>
</comment>
<dbReference type="InterPro" id="IPR020568">
    <property type="entry name" value="Ribosomal_Su5_D2-typ_SF"/>
</dbReference>
<sequence>MFSSRNRSIGRAHSKLILIGEHAVVYGQPAIALPFPTLTVTCAVEEIDTGIYIESNLYAGPIEQIPERLKGLATCIRATLQEINKHYKGFLLKIDSKIPIGRGLGSSAAIAVAIVRSLYQFFKCDLSGSKLRELVTIAETYAHGNPSGIDMESVVQDEPIWFEREKGIESVTIQSPFYLVVADTGRAGDTRSAVASIKENIDKSPLETNQSIDKIGQYTYEARQALLQGNLNQLGNLLNLAQTELDKLGVSDKGINHLVDVARSAGAFGAKLTGGGRGGCIIALAENNVQAKEICQHLNQNGAVSTWSFKVEETQKYHSITS</sequence>
<keyword evidence="7" id="KW-0547">Nucleotide-binding</keyword>
<dbReference type="InterPro" id="IPR014721">
    <property type="entry name" value="Ribsml_uS5_D2-typ_fold_subgr"/>
</dbReference>
<dbReference type="GO" id="GO:0004496">
    <property type="term" value="F:mevalonate kinase activity"/>
    <property type="evidence" value="ECO:0007669"/>
    <property type="project" value="UniProtKB-EC"/>
</dbReference>
<dbReference type="Proteomes" id="UP000743899">
    <property type="component" value="Unassembled WGS sequence"/>
</dbReference>
<proteinExistence type="inferred from homology"/>
<evidence type="ECO:0000256" key="8">
    <source>
        <dbReference type="ARBA" id="ARBA00022777"/>
    </source>
</evidence>
<evidence type="ECO:0000256" key="12">
    <source>
        <dbReference type="ARBA" id="ARBA00029438"/>
    </source>
</evidence>
<dbReference type="InterPro" id="IPR006204">
    <property type="entry name" value="GHMP_kinase_N_dom"/>
</dbReference>
<comment type="caution">
    <text evidence="15">The sequence shown here is derived from an EMBL/GenBank/DDBJ whole genome shotgun (WGS) entry which is preliminary data.</text>
</comment>
<dbReference type="EC" id="2.7.1.36" evidence="3"/>
<evidence type="ECO:0000256" key="4">
    <source>
        <dbReference type="ARBA" id="ARBA00022490"/>
    </source>
</evidence>
<dbReference type="InterPro" id="IPR036554">
    <property type="entry name" value="GHMP_kinase_C_sf"/>
</dbReference>
<evidence type="ECO:0000259" key="13">
    <source>
        <dbReference type="Pfam" id="PF00288"/>
    </source>
</evidence>
<dbReference type="EMBL" id="JAACYS010000055">
    <property type="protein sequence ID" value="NCU18333.1"/>
    <property type="molecule type" value="Genomic_DNA"/>
</dbReference>
<comment type="subcellular location">
    <subcellularLocation>
        <location evidence="1">Cytoplasm</location>
    </subcellularLocation>
</comment>
<dbReference type="NCBIfam" id="TIGR00549">
    <property type="entry name" value="mevalon_kin"/>
    <property type="match status" value="1"/>
</dbReference>
<keyword evidence="10" id="KW-0460">Magnesium</keyword>
<dbReference type="Gene3D" id="3.30.70.890">
    <property type="entry name" value="GHMP kinase, C-terminal domain"/>
    <property type="match status" value="1"/>
</dbReference>
<evidence type="ECO:0000256" key="11">
    <source>
        <dbReference type="ARBA" id="ARBA00023098"/>
    </source>
</evidence>
<keyword evidence="6 15" id="KW-0808">Transferase</keyword>
<dbReference type="InterPro" id="IPR006205">
    <property type="entry name" value="Mev_gal_kin"/>
</dbReference>
<dbReference type="SUPFAM" id="SSF54211">
    <property type="entry name" value="Ribosomal protein S5 domain 2-like"/>
    <property type="match status" value="1"/>
</dbReference>
<organism evidence="15 16">
    <name type="scientific">Pallidibacillus pasinlerensis</name>
    <dbReference type="NCBI Taxonomy" id="2703818"/>
    <lineage>
        <taxon>Bacteria</taxon>
        <taxon>Bacillati</taxon>
        <taxon>Bacillota</taxon>
        <taxon>Bacilli</taxon>
        <taxon>Bacillales</taxon>
        <taxon>Bacillaceae</taxon>
        <taxon>Pallidibacillus</taxon>
    </lineage>
</organism>
<evidence type="ECO:0000256" key="1">
    <source>
        <dbReference type="ARBA" id="ARBA00004496"/>
    </source>
</evidence>
<dbReference type="InterPro" id="IPR006203">
    <property type="entry name" value="GHMP_knse_ATP-bd_CS"/>
</dbReference>
<reference evidence="15 16" key="1">
    <citation type="submission" date="2020-01" db="EMBL/GenBank/DDBJ databases">
        <title>A novel Bacillus sp. from Pasinler.</title>
        <authorList>
            <person name="Adiguzel A."/>
            <person name="Ay H."/>
            <person name="Baltaci M.O."/>
        </authorList>
    </citation>
    <scope>NUCLEOTIDE SEQUENCE [LARGE SCALE GENOMIC DNA]</scope>
    <source>
        <strain evidence="15 16">P1</strain>
    </source>
</reference>
<dbReference type="PROSITE" id="PS00627">
    <property type="entry name" value="GHMP_KINASES_ATP"/>
    <property type="match status" value="1"/>
</dbReference>
<evidence type="ECO:0000256" key="2">
    <source>
        <dbReference type="ARBA" id="ARBA00006495"/>
    </source>
</evidence>
<keyword evidence="16" id="KW-1185">Reference proteome</keyword>
<comment type="similarity">
    <text evidence="2">Belongs to the GHMP kinase family. Mevalonate kinase subfamily.</text>
</comment>
<dbReference type="RefSeq" id="WP_161921161.1">
    <property type="nucleotide sequence ID" value="NZ_JAACYS010000055.1"/>
</dbReference>
<dbReference type="Gene3D" id="3.30.230.10">
    <property type="match status" value="1"/>
</dbReference>
<evidence type="ECO:0000256" key="9">
    <source>
        <dbReference type="ARBA" id="ARBA00022840"/>
    </source>
</evidence>
<evidence type="ECO:0000256" key="6">
    <source>
        <dbReference type="ARBA" id="ARBA00022679"/>
    </source>
</evidence>
<protein>
    <recommendedName>
        <fullName evidence="3">mevalonate kinase</fullName>
        <ecNumber evidence="3">2.7.1.36</ecNumber>
    </recommendedName>
</protein>
<evidence type="ECO:0000313" key="16">
    <source>
        <dbReference type="Proteomes" id="UP000743899"/>
    </source>
</evidence>
<keyword evidence="9" id="KW-0067">ATP-binding</keyword>
<accession>A0ABX0A4H4</accession>
<dbReference type="InterPro" id="IPR013750">
    <property type="entry name" value="GHMP_kinase_C_dom"/>
</dbReference>
<dbReference type="PANTHER" id="PTHR43290:SF2">
    <property type="entry name" value="MEVALONATE KINASE"/>
    <property type="match status" value="1"/>
</dbReference>
<evidence type="ECO:0000256" key="10">
    <source>
        <dbReference type="ARBA" id="ARBA00022842"/>
    </source>
</evidence>
<dbReference type="PANTHER" id="PTHR43290">
    <property type="entry name" value="MEVALONATE KINASE"/>
    <property type="match status" value="1"/>
</dbReference>
<dbReference type="Pfam" id="PF00288">
    <property type="entry name" value="GHMP_kinases_N"/>
    <property type="match status" value="1"/>
</dbReference>
<evidence type="ECO:0000313" key="15">
    <source>
        <dbReference type="EMBL" id="NCU18333.1"/>
    </source>
</evidence>
<name>A0ABX0A4H4_9BACI</name>
<dbReference type="Pfam" id="PF08544">
    <property type="entry name" value="GHMP_kinases_C"/>
    <property type="match status" value="1"/>
</dbReference>
<keyword evidence="5" id="KW-0444">Lipid biosynthesis</keyword>
<keyword evidence="8 15" id="KW-0418">Kinase</keyword>
<keyword evidence="11" id="KW-0443">Lipid metabolism</keyword>
<gene>
    <name evidence="15" type="primary">mvk</name>
    <name evidence="15" type="ORF">GW534_11455</name>
</gene>
<feature type="domain" description="GHMP kinase C-terminal" evidence="14">
    <location>
        <begin position="223"/>
        <end position="302"/>
    </location>
</feature>
<evidence type="ECO:0000256" key="7">
    <source>
        <dbReference type="ARBA" id="ARBA00022741"/>
    </source>
</evidence>
<feature type="domain" description="GHMP kinase N-terminal" evidence="13">
    <location>
        <begin position="75"/>
        <end position="150"/>
    </location>
</feature>
<evidence type="ECO:0000256" key="5">
    <source>
        <dbReference type="ARBA" id="ARBA00022516"/>
    </source>
</evidence>
<keyword evidence="4" id="KW-0963">Cytoplasm</keyword>